<dbReference type="Pfam" id="PF00465">
    <property type="entry name" value="Fe-ADH"/>
    <property type="match status" value="1"/>
</dbReference>
<evidence type="ECO:0000259" key="3">
    <source>
        <dbReference type="Pfam" id="PF00465"/>
    </source>
</evidence>
<dbReference type="CDD" id="cd17814">
    <property type="entry name" value="Fe-ADH-like"/>
    <property type="match status" value="1"/>
</dbReference>
<dbReference type="HOGENOM" id="CLU_007207_0_0_9"/>
<name>K4LD09_THEPS</name>
<dbReference type="AlphaFoldDB" id="K4LD09"/>
<dbReference type="OrthoDB" id="9804734at2"/>
<dbReference type="EMBL" id="CP003732">
    <property type="protein sequence ID" value="AFV10673.1"/>
    <property type="molecule type" value="Genomic_DNA"/>
</dbReference>
<gene>
    <name evidence="5" type="primary">dhaT2</name>
    <name evidence="5" type="ordered locus">Tph_c04260</name>
</gene>
<dbReference type="KEGG" id="tpz:Tph_c04260"/>
<keyword evidence="6" id="KW-1185">Reference proteome</keyword>
<evidence type="ECO:0000259" key="4">
    <source>
        <dbReference type="Pfam" id="PF25137"/>
    </source>
</evidence>
<organism evidence="5 6">
    <name type="scientific">Thermacetogenium phaeum (strain ATCC BAA-254 / DSM 26808 / PB)</name>
    <dbReference type="NCBI Taxonomy" id="1089553"/>
    <lineage>
        <taxon>Bacteria</taxon>
        <taxon>Bacillati</taxon>
        <taxon>Bacillota</taxon>
        <taxon>Clostridia</taxon>
        <taxon>Thermoanaerobacterales</taxon>
        <taxon>Thermoanaerobacteraceae</taxon>
        <taxon>Thermacetogenium</taxon>
    </lineage>
</organism>
<reference evidence="5 6" key="1">
    <citation type="journal article" date="2012" name="BMC Genomics">
        <title>Genome-guided analysis of physiological and morphological traits of the fermentative acetate oxidizer Thermacetogenium phaeum.</title>
        <authorList>
            <person name="Oehler D."/>
            <person name="Poehlein A."/>
            <person name="Leimbach A."/>
            <person name="Muller N."/>
            <person name="Daniel R."/>
            <person name="Gottschalk G."/>
            <person name="Schink B."/>
        </authorList>
    </citation>
    <scope>NUCLEOTIDE SEQUENCE [LARGE SCALE GENOMIC DNA]</scope>
    <source>
        <strain evidence="6">ATCC BAA-254 / DSM 26808 / PB</strain>
    </source>
</reference>
<dbReference type="PANTHER" id="PTHR11496">
    <property type="entry name" value="ALCOHOL DEHYDROGENASE"/>
    <property type="match status" value="1"/>
</dbReference>
<dbReference type="GO" id="GO:0046872">
    <property type="term" value="F:metal ion binding"/>
    <property type="evidence" value="ECO:0007669"/>
    <property type="project" value="InterPro"/>
</dbReference>
<dbReference type="Gene3D" id="3.40.50.1970">
    <property type="match status" value="1"/>
</dbReference>
<dbReference type="STRING" id="1089553.Tph_c04260"/>
<protein>
    <submittedName>
        <fullName evidence="5">1,3-propanediol dehydrogenase DhaT</fullName>
        <ecNumber evidence="5">1.1.1.202</ecNumber>
    </submittedName>
</protein>
<dbReference type="InterPro" id="IPR039697">
    <property type="entry name" value="Alcohol_dehydrogenase_Fe"/>
</dbReference>
<dbReference type="SUPFAM" id="SSF56796">
    <property type="entry name" value="Dehydroquinate synthase-like"/>
    <property type="match status" value="1"/>
</dbReference>
<dbReference type="InterPro" id="IPR001670">
    <property type="entry name" value="ADH_Fe/GldA"/>
</dbReference>
<dbReference type="eggNOG" id="COG1454">
    <property type="taxonomic scope" value="Bacteria"/>
</dbReference>
<dbReference type="EC" id="1.1.1.202" evidence="5"/>
<accession>K4LD09</accession>
<dbReference type="GO" id="GO:0047516">
    <property type="term" value="F:1,3-propanediol dehydrogenase activity"/>
    <property type="evidence" value="ECO:0007669"/>
    <property type="project" value="UniProtKB-EC"/>
</dbReference>
<proteinExistence type="inferred from homology"/>
<dbReference type="Pfam" id="PF25137">
    <property type="entry name" value="ADH_Fe_C"/>
    <property type="match status" value="1"/>
</dbReference>
<dbReference type="FunFam" id="3.40.50.1970:FF:000003">
    <property type="entry name" value="Alcohol dehydrogenase, iron-containing"/>
    <property type="match status" value="1"/>
</dbReference>
<comment type="similarity">
    <text evidence="1">Belongs to the iron-containing alcohol dehydrogenase family.</text>
</comment>
<dbReference type="RefSeq" id="WP_015049591.1">
    <property type="nucleotide sequence ID" value="NC_018870.1"/>
</dbReference>
<evidence type="ECO:0000313" key="6">
    <source>
        <dbReference type="Proteomes" id="UP000000467"/>
    </source>
</evidence>
<feature type="domain" description="Fe-containing alcohol dehydrogenase-like C-terminal" evidence="4">
    <location>
        <begin position="187"/>
        <end position="382"/>
    </location>
</feature>
<keyword evidence="2 5" id="KW-0560">Oxidoreductase</keyword>
<dbReference type="GO" id="GO:0004022">
    <property type="term" value="F:alcohol dehydrogenase (NAD+) activity"/>
    <property type="evidence" value="ECO:0007669"/>
    <property type="project" value="TreeGrafter"/>
</dbReference>
<sequence>MEIFKFMVPEIIFGRGTLKLVGESAKRLGATRIFLVSDEGVLSAGWVDEAVKHLKDIGLEYQVWTEPTENPKDFEIDHGKELYLETGYDAVVGLGGGSAIDAAKAVAILATNGGKIHDYVGVDKIEKPLPPLICVATTAGAAAEVTQFAIIVDSHRKVKMTIGSKSLVPDIAIVDPILLSTKDARLTANTGIDALTHAIEAYVSVAATPVTDVNALKAIGIISTALRASVASRTNIKAKTEMAMASLLAGVAMSNAILGAVHAMAHPLGGLLNLPHGEVNSILLPHVMRYNLIACMDRYADIARALGEKIDGMSTREAAERAVQAVEQLCQDIGAKRRLSEIGLQEEYIPELSKAAAEDVCLITNPRDASVDDIAAIYRAAL</sequence>
<dbReference type="Proteomes" id="UP000000467">
    <property type="component" value="Chromosome"/>
</dbReference>
<evidence type="ECO:0000256" key="2">
    <source>
        <dbReference type="ARBA" id="ARBA00023002"/>
    </source>
</evidence>
<dbReference type="PANTHER" id="PTHR11496:SF102">
    <property type="entry name" value="ALCOHOL DEHYDROGENASE 4"/>
    <property type="match status" value="1"/>
</dbReference>
<evidence type="ECO:0000256" key="1">
    <source>
        <dbReference type="ARBA" id="ARBA00007358"/>
    </source>
</evidence>
<feature type="domain" description="Alcohol dehydrogenase iron-type/glycerol dehydrogenase GldA" evidence="3">
    <location>
        <begin position="10"/>
        <end position="176"/>
    </location>
</feature>
<dbReference type="InterPro" id="IPR056798">
    <property type="entry name" value="ADH_Fe_C"/>
</dbReference>
<dbReference type="Gene3D" id="1.20.1090.10">
    <property type="entry name" value="Dehydroquinate synthase-like - alpha domain"/>
    <property type="match status" value="1"/>
</dbReference>
<evidence type="ECO:0000313" key="5">
    <source>
        <dbReference type="EMBL" id="AFV10673.1"/>
    </source>
</evidence>
<dbReference type="FunFam" id="1.20.1090.10:FF:000001">
    <property type="entry name" value="Aldehyde-alcohol dehydrogenase"/>
    <property type="match status" value="1"/>
</dbReference>